<dbReference type="Proteomes" id="UP001142489">
    <property type="component" value="Unassembled WGS sequence"/>
</dbReference>
<evidence type="ECO:0008006" key="4">
    <source>
        <dbReference type="Google" id="ProtNLM"/>
    </source>
</evidence>
<sequence>MPNTEKQRARLKRRLRKANLDSPEAKRSTLRRYISSDSSCDEDEGGTSTQRSLNMDADKWSFMLHRGFYRDIHAVLKEMNDNIKAAIDPPDMQLVYDAVMGKVKLSGGNKYKFSASEGLAHILGVPPNVPVDRIDYAADITGGFSSLYVYTDIIEHQIVGDSSVPLLHCIPVRGETYEWVTVTYDKPHYMLMSKNHINTITIEIKTDQNQDIQFNLGKVVVRSNIANYAKTGLVNYPIASLFSQLDVTLGDRLISQSNNCYPYRAIIELLLNYGTDTLSTQFEAGGFYKDAYTTMEATLLGEGGNWGFRSRAVRTAASRKWDLMEPLHRDLFFQDKMLLNGVDVKIKLTRSKDEFCLMSGDDNEAYAVNILNASLFVKRVKVSPSVHLGHSEALLTSNAKYPVERVGMKVFSIAAGSLECNQENLFFLGQLPKKLVIGFVENAAFSGGYTNNPFNFKHFNVNFVALYVDGVQVPAKPLQPDFANGICVREYM</sequence>
<dbReference type="InterPro" id="IPR000358">
    <property type="entry name" value="RNR_small_fam"/>
</dbReference>
<evidence type="ECO:0000256" key="1">
    <source>
        <dbReference type="SAM" id="MobiDB-lite"/>
    </source>
</evidence>
<dbReference type="OrthoDB" id="9880217at2759"/>
<dbReference type="GO" id="GO:0005829">
    <property type="term" value="C:cytosol"/>
    <property type="evidence" value="ECO:0007669"/>
    <property type="project" value="TreeGrafter"/>
</dbReference>
<dbReference type="PANTHER" id="PTHR23409:SF21">
    <property type="entry name" value="CAPSID PROTEIN"/>
    <property type="match status" value="1"/>
</dbReference>
<evidence type="ECO:0000313" key="3">
    <source>
        <dbReference type="Proteomes" id="UP001142489"/>
    </source>
</evidence>
<dbReference type="GO" id="GO:0009263">
    <property type="term" value="P:deoxyribonucleotide biosynthetic process"/>
    <property type="evidence" value="ECO:0007669"/>
    <property type="project" value="InterPro"/>
</dbReference>
<reference evidence="2" key="1">
    <citation type="journal article" date="2023" name="DNA Res.">
        <title>Chromosome-level genome assembly of Phrynocephalus forsythii using third-generation DNA sequencing and Hi-C analysis.</title>
        <authorList>
            <person name="Qi Y."/>
            <person name="Zhao W."/>
            <person name="Zhao Y."/>
            <person name="Niu C."/>
            <person name="Cao S."/>
            <person name="Zhang Y."/>
        </authorList>
    </citation>
    <scope>NUCLEOTIDE SEQUENCE</scope>
    <source>
        <tissue evidence="2">Muscle</tissue>
    </source>
</reference>
<dbReference type="EMBL" id="JAPFRF010000015">
    <property type="protein sequence ID" value="KAJ7310342.1"/>
    <property type="molecule type" value="Genomic_DNA"/>
</dbReference>
<accession>A0A9Q1ATY6</accession>
<gene>
    <name evidence="2" type="ORF">JRQ81_007251</name>
</gene>
<feature type="region of interest" description="Disordered" evidence="1">
    <location>
        <begin position="1"/>
        <end position="52"/>
    </location>
</feature>
<dbReference type="GO" id="GO:0004748">
    <property type="term" value="F:ribonucleoside-diphosphate reductase activity, thioredoxin disulfide as acceptor"/>
    <property type="evidence" value="ECO:0007669"/>
    <property type="project" value="TreeGrafter"/>
</dbReference>
<organism evidence="2 3">
    <name type="scientific">Phrynocephalus forsythii</name>
    <dbReference type="NCBI Taxonomy" id="171643"/>
    <lineage>
        <taxon>Eukaryota</taxon>
        <taxon>Metazoa</taxon>
        <taxon>Chordata</taxon>
        <taxon>Craniata</taxon>
        <taxon>Vertebrata</taxon>
        <taxon>Euteleostomi</taxon>
        <taxon>Lepidosauria</taxon>
        <taxon>Squamata</taxon>
        <taxon>Bifurcata</taxon>
        <taxon>Unidentata</taxon>
        <taxon>Episquamata</taxon>
        <taxon>Toxicofera</taxon>
        <taxon>Iguania</taxon>
        <taxon>Acrodonta</taxon>
        <taxon>Agamidae</taxon>
        <taxon>Agaminae</taxon>
        <taxon>Phrynocephalus</taxon>
    </lineage>
</organism>
<protein>
    <recommendedName>
        <fullName evidence="4">Capsid protein</fullName>
    </recommendedName>
</protein>
<proteinExistence type="predicted"/>
<evidence type="ECO:0000313" key="2">
    <source>
        <dbReference type="EMBL" id="KAJ7310342.1"/>
    </source>
</evidence>
<keyword evidence="3" id="KW-1185">Reference proteome</keyword>
<dbReference type="PANTHER" id="PTHR23409">
    <property type="entry name" value="RIBONUCLEOSIDE-DIPHOSPHATE REDUCTASE SMALL CHAIN"/>
    <property type="match status" value="1"/>
</dbReference>
<comment type="caution">
    <text evidence="2">The sequence shown here is derived from an EMBL/GenBank/DDBJ whole genome shotgun (WGS) entry which is preliminary data.</text>
</comment>
<dbReference type="AlphaFoldDB" id="A0A9Q1ATY6"/>
<name>A0A9Q1ATY6_9SAUR</name>